<comment type="similarity">
    <text evidence="1 5">Belongs to the peptidase S41A family.</text>
</comment>
<dbReference type="SUPFAM" id="SSF47090">
    <property type="entry name" value="PGBD-like"/>
    <property type="match status" value="1"/>
</dbReference>
<name>A0A0R1MJK6_9LACO</name>
<feature type="domain" description="PDZ" evidence="7">
    <location>
        <begin position="106"/>
        <end position="174"/>
    </location>
</feature>
<dbReference type="GO" id="GO:0004175">
    <property type="term" value="F:endopeptidase activity"/>
    <property type="evidence" value="ECO:0007669"/>
    <property type="project" value="TreeGrafter"/>
</dbReference>
<sequence length="485" mass="52642">MEKKENSTKQQKQKKNRRKYSLLTLIITSLVTLLIGGGTVFYYMNQKLVAATETSQAMSKIETVFSSLYSGYYKTVSKQKLENGALSGMVNALGDPFTDYMSKDETESLNNTISSSFTGIGAEVQKKGDYVQIIAPIKGTPAKKAGLQADDIILKIDGKSIKGYSLSKAISLIRGKKGTSVTLTIKRGDSTFTKKLTRATIPVETVTGHLLKNNKAIGYMQVSTFSEKTASEFKAEIKSLRKQGAKSFMIDMRDNPGGLMDQALAMSSMFVKNGKTILQVQQRGQAAQVYKAGKKYDKGFKVTEKAVVLINSGSASAAEIFSAALNQSANIKLIGTKSYGKGTVQTTLPFTDKTELKMTIAKWLTPNGSWINHKGIQPTIKADYPSYAYQTAINTKKTYTQGEVSGQIKKAQVILNALNYSVGSANGYYGDSTVTAVKKFQTDNKLTVDGKLNKETVNKLEELAAKKVADSDNALKAATSELSGN</sequence>
<dbReference type="Proteomes" id="UP000051448">
    <property type="component" value="Unassembled WGS sequence"/>
</dbReference>
<keyword evidence="6" id="KW-0472">Membrane</keyword>
<dbReference type="Pfam" id="PF01471">
    <property type="entry name" value="PG_binding_1"/>
    <property type="match status" value="1"/>
</dbReference>
<dbReference type="InterPro" id="IPR036365">
    <property type="entry name" value="PGBD-like_sf"/>
</dbReference>
<dbReference type="EMBL" id="AZDX01000001">
    <property type="protein sequence ID" value="KRL08221.1"/>
    <property type="molecule type" value="Genomic_DNA"/>
</dbReference>
<protein>
    <submittedName>
        <fullName evidence="8">Carboxy-terminal processing protease</fullName>
    </submittedName>
</protein>
<dbReference type="Pfam" id="PF17820">
    <property type="entry name" value="PDZ_6"/>
    <property type="match status" value="1"/>
</dbReference>
<dbReference type="Gene3D" id="2.30.42.10">
    <property type="match status" value="1"/>
</dbReference>
<dbReference type="SUPFAM" id="SSF50156">
    <property type="entry name" value="PDZ domain-like"/>
    <property type="match status" value="1"/>
</dbReference>
<dbReference type="InterPro" id="IPR005151">
    <property type="entry name" value="Tail-specific_protease"/>
</dbReference>
<evidence type="ECO:0000256" key="1">
    <source>
        <dbReference type="ARBA" id="ARBA00009179"/>
    </source>
</evidence>
<dbReference type="Gene3D" id="3.30.750.44">
    <property type="match status" value="1"/>
</dbReference>
<dbReference type="Gene3D" id="1.10.101.10">
    <property type="entry name" value="PGBD-like superfamily/PGBD"/>
    <property type="match status" value="1"/>
</dbReference>
<comment type="caution">
    <text evidence="8">The sequence shown here is derived from an EMBL/GenBank/DDBJ whole genome shotgun (WGS) entry which is preliminary data.</text>
</comment>
<dbReference type="CDD" id="cd07560">
    <property type="entry name" value="Peptidase_S41_CPP"/>
    <property type="match status" value="1"/>
</dbReference>
<dbReference type="CDD" id="cd06782">
    <property type="entry name" value="cpPDZ_CPP-like"/>
    <property type="match status" value="1"/>
</dbReference>
<dbReference type="Pfam" id="PF03572">
    <property type="entry name" value="Peptidase_S41"/>
    <property type="match status" value="1"/>
</dbReference>
<dbReference type="InterPro" id="IPR002477">
    <property type="entry name" value="Peptidoglycan-bd-like"/>
</dbReference>
<dbReference type="GO" id="GO:0008236">
    <property type="term" value="F:serine-type peptidase activity"/>
    <property type="evidence" value="ECO:0007669"/>
    <property type="project" value="UniProtKB-KW"/>
</dbReference>
<dbReference type="STRING" id="1423759.FC92_GL000010"/>
<organism evidence="8 9">
    <name type="scientific">Liquorilactobacillus hordei DSM 19519</name>
    <dbReference type="NCBI Taxonomy" id="1423759"/>
    <lineage>
        <taxon>Bacteria</taxon>
        <taxon>Bacillati</taxon>
        <taxon>Bacillota</taxon>
        <taxon>Bacilli</taxon>
        <taxon>Lactobacillales</taxon>
        <taxon>Lactobacillaceae</taxon>
        <taxon>Liquorilactobacillus</taxon>
    </lineage>
</organism>
<dbReference type="Gene3D" id="3.90.226.10">
    <property type="entry name" value="2-enoyl-CoA Hydratase, Chain A, domain 1"/>
    <property type="match status" value="1"/>
</dbReference>
<keyword evidence="6" id="KW-1133">Transmembrane helix</keyword>
<evidence type="ECO:0000259" key="7">
    <source>
        <dbReference type="PROSITE" id="PS50106"/>
    </source>
</evidence>
<keyword evidence="9" id="KW-1185">Reference proteome</keyword>
<reference evidence="8 9" key="1">
    <citation type="journal article" date="2015" name="Genome Announc.">
        <title>Expanding the biotechnology potential of lactobacilli through comparative genomics of 213 strains and associated genera.</title>
        <authorList>
            <person name="Sun Z."/>
            <person name="Harris H.M."/>
            <person name="McCann A."/>
            <person name="Guo C."/>
            <person name="Argimon S."/>
            <person name="Zhang W."/>
            <person name="Yang X."/>
            <person name="Jeffery I.B."/>
            <person name="Cooney J.C."/>
            <person name="Kagawa T.F."/>
            <person name="Liu W."/>
            <person name="Song Y."/>
            <person name="Salvetti E."/>
            <person name="Wrobel A."/>
            <person name="Rasinkangas P."/>
            <person name="Parkhill J."/>
            <person name="Rea M.C."/>
            <person name="O'Sullivan O."/>
            <person name="Ritari J."/>
            <person name="Douillard F.P."/>
            <person name="Paul Ross R."/>
            <person name="Yang R."/>
            <person name="Briner A.E."/>
            <person name="Felis G.E."/>
            <person name="de Vos W.M."/>
            <person name="Barrangou R."/>
            <person name="Klaenhammer T.R."/>
            <person name="Caufield P.W."/>
            <person name="Cui Y."/>
            <person name="Zhang H."/>
            <person name="O'Toole P.W."/>
        </authorList>
    </citation>
    <scope>NUCLEOTIDE SEQUENCE [LARGE SCALE GENOMIC DNA]</scope>
    <source>
        <strain evidence="8 9">DSM 19519</strain>
    </source>
</reference>
<evidence type="ECO:0000256" key="2">
    <source>
        <dbReference type="ARBA" id="ARBA00022670"/>
    </source>
</evidence>
<evidence type="ECO:0000256" key="3">
    <source>
        <dbReference type="ARBA" id="ARBA00022801"/>
    </source>
</evidence>
<evidence type="ECO:0000256" key="4">
    <source>
        <dbReference type="ARBA" id="ARBA00022825"/>
    </source>
</evidence>
<proteinExistence type="inferred from homology"/>
<dbReference type="Pfam" id="PF22694">
    <property type="entry name" value="CtpB_N-like"/>
    <property type="match status" value="1"/>
</dbReference>
<dbReference type="GO" id="GO:0007165">
    <property type="term" value="P:signal transduction"/>
    <property type="evidence" value="ECO:0007669"/>
    <property type="project" value="TreeGrafter"/>
</dbReference>
<dbReference type="InterPro" id="IPR001478">
    <property type="entry name" value="PDZ"/>
</dbReference>
<dbReference type="SMART" id="SM00228">
    <property type="entry name" value="PDZ"/>
    <property type="match status" value="1"/>
</dbReference>
<dbReference type="GO" id="GO:0030288">
    <property type="term" value="C:outer membrane-bounded periplasmic space"/>
    <property type="evidence" value="ECO:0007669"/>
    <property type="project" value="TreeGrafter"/>
</dbReference>
<dbReference type="InterPro" id="IPR041489">
    <property type="entry name" value="PDZ_6"/>
</dbReference>
<dbReference type="NCBIfam" id="TIGR00225">
    <property type="entry name" value="prc"/>
    <property type="match status" value="1"/>
</dbReference>
<dbReference type="AlphaFoldDB" id="A0A0R1MJK6"/>
<evidence type="ECO:0000256" key="5">
    <source>
        <dbReference type="RuleBase" id="RU004404"/>
    </source>
</evidence>
<dbReference type="SMART" id="SM00245">
    <property type="entry name" value="TSPc"/>
    <property type="match status" value="1"/>
</dbReference>
<dbReference type="PATRIC" id="fig|1423759.3.peg.10"/>
<keyword evidence="2 5" id="KW-0645">Protease</keyword>
<dbReference type="InterPro" id="IPR055210">
    <property type="entry name" value="CtpA/B_N"/>
</dbReference>
<evidence type="ECO:0000313" key="8">
    <source>
        <dbReference type="EMBL" id="KRL08221.1"/>
    </source>
</evidence>
<dbReference type="GO" id="GO:0006508">
    <property type="term" value="P:proteolysis"/>
    <property type="evidence" value="ECO:0007669"/>
    <property type="project" value="UniProtKB-KW"/>
</dbReference>
<gene>
    <name evidence="8" type="ORF">FC92_GL000010</name>
</gene>
<dbReference type="PANTHER" id="PTHR32060">
    <property type="entry name" value="TAIL-SPECIFIC PROTEASE"/>
    <property type="match status" value="1"/>
</dbReference>
<dbReference type="InterPro" id="IPR036034">
    <property type="entry name" value="PDZ_sf"/>
</dbReference>
<evidence type="ECO:0000313" key="9">
    <source>
        <dbReference type="Proteomes" id="UP000051448"/>
    </source>
</evidence>
<keyword evidence="4 5" id="KW-0720">Serine protease</keyword>
<dbReference type="FunFam" id="2.30.42.10:FF:000063">
    <property type="entry name" value="Peptidase, S41 family"/>
    <property type="match status" value="1"/>
</dbReference>
<dbReference type="SUPFAM" id="SSF52096">
    <property type="entry name" value="ClpP/crotonase"/>
    <property type="match status" value="1"/>
</dbReference>
<dbReference type="InterPro" id="IPR004447">
    <property type="entry name" value="Peptidase_S41A"/>
</dbReference>
<dbReference type="PROSITE" id="PS50106">
    <property type="entry name" value="PDZ"/>
    <property type="match status" value="1"/>
</dbReference>
<dbReference type="OrthoDB" id="9812068at2"/>
<accession>A0A0R1MJK6</accession>
<dbReference type="InterPro" id="IPR029045">
    <property type="entry name" value="ClpP/crotonase-like_dom_sf"/>
</dbReference>
<evidence type="ECO:0000256" key="6">
    <source>
        <dbReference type="SAM" id="Phobius"/>
    </source>
</evidence>
<dbReference type="InterPro" id="IPR036366">
    <property type="entry name" value="PGBDSf"/>
</dbReference>
<dbReference type="PANTHER" id="PTHR32060:SF30">
    <property type="entry name" value="CARBOXY-TERMINAL PROCESSING PROTEASE CTPA"/>
    <property type="match status" value="1"/>
</dbReference>
<feature type="transmembrane region" description="Helical" evidence="6">
    <location>
        <begin position="20"/>
        <end position="44"/>
    </location>
</feature>
<keyword evidence="6" id="KW-0812">Transmembrane</keyword>
<keyword evidence="3 5" id="KW-0378">Hydrolase</keyword>